<feature type="transmembrane region" description="Helical" evidence="1">
    <location>
        <begin position="306"/>
        <end position="327"/>
    </location>
</feature>
<keyword evidence="2" id="KW-0732">Signal</keyword>
<keyword evidence="4" id="KW-1185">Reference proteome</keyword>
<dbReference type="VEuPathDB" id="MicrosporidiaDB:EDEG_03720"/>
<keyword evidence="1" id="KW-0812">Transmembrane</keyword>
<reference evidence="4" key="2">
    <citation type="submission" date="2015-07" db="EMBL/GenBank/DDBJ databases">
        <title>Contrasting host-pathogen interactions and genome evolution in two generalist and specialist microsporidian pathogens of mosquitoes.</title>
        <authorList>
            <consortium name="The Broad Institute Genomics Platform"/>
            <consortium name="The Broad Institute Genome Sequencing Center for Infectious Disease"/>
            <person name="Cuomo C.A."/>
            <person name="Sanscrainte N.D."/>
            <person name="Goldberg J.M."/>
            <person name="Heiman D."/>
            <person name="Young S."/>
            <person name="Zeng Q."/>
            <person name="Becnel J.J."/>
            <person name="Birren B.W."/>
        </authorList>
    </citation>
    <scope>NUCLEOTIDE SEQUENCE [LARGE SCALE GENOMIC DNA]</scope>
    <source>
        <strain evidence="4">USNM 41457</strain>
    </source>
</reference>
<keyword evidence="1" id="KW-1133">Transmembrane helix</keyword>
<feature type="chain" id="PRO_5003820443" evidence="2">
    <location>
        <begin position="34"/>
        <end position="332"/>
    </location>
</feature>
<evidence type="ECO:0000256" key="2">
    <source>
        <dbReference type="SAM" id="SignalP"/>
    </source>
</evidence>
<dbReference type="InParanoid" id="J8ZPY2"/>
<name>J8ZPY2_EDHAE</name>
<dbReference type="EMBL" id="AFBI03000114">
    <property type="protein sequence ID" value="EJW01753.1"/>
    <property type="molecule type" value="Genomic_DNA"/>
</dbReference>
<accession>J8ZPY2</accession>
<dbReference type="HOGENOM" id="CLU_836856_0_0_1"/>
<feature type="signal peptide" evidence="2">
    <location>
        <begin position="1"/>
        <end position="33"/>
    </location>
</feature>
<proteinExistence type="predicted"/>
<dbReference type="AlphaFoldDB" id="J8ZPY2"/>
<organism evidence="3 4">
    <name type="scientific">Edhazardia aedis (strain USNM 41457)</name>
    <name type="common">Microsporidian parasite</name>
    <dbReference type="NCBI Taxonomy" id="1003232"/>
    <lineage>
        <taxon>Eukaryota</taxon>
        <taxon>Fungi</taxon>
        <taxon>Fungi incertae sedis</taxon>
        <taxon>Microsporidia</taxon>
        <taxon>Edhazardia</taxon>
    </lineage>
</organism>
<evidence type="ECO:0000313" key="3">
    <source>
        <dbReference type="EMBL" id="EJW01753.1"/>
    </source>
</evidence>
<reference evidence="3 4" key="1">
    <citation type="submission" date="2011-08" db="EMBL/GenBank/DDBJ databases">
        <authorList>
            <person name="Liu Z.J."/>
            <person name="Shi F.L."/>
            <person name="Lu J.Q."/>
            <person name="Li M."/>
            <person name="Wang Z.L."/>
        </authorList>
    </citation>
    <scope>NUCLEOTIDE SEQUENCE [LARGE SCALE GENOMIC DNA]</scope>
    <source>
        <strain evidence="3 4">USNM 41457</strain>
    </source>
</reference>
<evidence type="ECO:0000256" key="1">
    <source>
        <dbReference type="SAM" id="Phobius"/>
    </source>
</evidence>
<comment type="caution">
    <text evidence="3">The sequence shown here is derived from an EMBL/GenBank/DDBJ whole genome shotgun (WGS) entry which is preliminary data.</text>
</comment>
<gene>
    <name evidence="3" type="ORF">EDEG_03720</name>
</gene>
<evidence type="ECO:0000313" key="4">
    <source>
        <dbReference type="Proteomes" id="UP000003163"/>
    </source>
</evidence>
<dbReference type="Proteomes" id="UP000003163">
    <property type="component" value="Unassembled WGS sequence"/>
</dbReference>
<keyword evidence="1" id="KW-0472">Membrane</keyword>
<protein>
    <submittedName>
        <fullName evidence="3">Uncharacterized protein</fullName>
    </submittedName>
</protein>
<sequence>MFVKSFNSFSLHNSAAVFTSLFIFMLNHCGVYCSEDSTQKTIPSDSNPENIFSLNKTGYLRNTYDSLNLEKSHVVSLENDTYEKNSPHCNPANFEMCKYIFFDVVLLTKRYGSSRKDVQNFCQNIQKAHNFFSKKNRLVGYKLFMDDFLKKCKYDKGSLTKPLTDGDPYNYNFLYNLVYSIFINVMFDNKYNTNQIKIVEGIAYPNFDFEYIFMECFRHNDLEKQRYWTLKLNLKEMANKYRKYRGDNIYIINYIKITPFKQLYQIENAYTFILEIVKCTKKYNEEDKLKNQNHLKKDVLVTIQEYLNYVSNICFKLITLLFILILYRIFDF</sequence>